<dbReference type="RefSeq" id="WP_068303842.1">
    <property type="nucleotide sequence ID" value="NZ_FNAK01000004.1"/>
</dbReference>
<dbReference type="InterPro" id="IPR011006">
    <property type="entry name" value="CheY-like_superfamily"/>
</dbReference>
<protein>
    <submittedName>
        <fullName evidence="3">Response regulator receiver domain-containing protein</fullName>
    </submittedName>
</protein>
<evidence type="ECO:0000313" key="4">
    <source>
        <dbReference type="Proteomes" id="UP000183685"/>
    </source>
</evidence>
<dbReference type="AlphaFoldDB" id="A0A1G7AAR9"/>
<dbReference type="Gene3D" id="3.40.50.2300">
    <property type="match status" value="1"/>
</dbReference>
<evidence type="ECO:0000313" key="3">
    <source>
        <dbReference type="EMBL" id="SDE11850.1"/>
    </source>
</evidence>
<keyword evidence="4" id="KW-1185">Reference proteome</keyword>
<evidence type="ECO:0000256" key="1">
    <source>
        <dbReference type="PROSITE-ProRule" id="PRU00169"/>
    </source>
</evidence>
<dbReference type="InterPro" id="IPR001789">
    <property type="entry name" value="Sig_transdc_resp-reg_receiver"/>
</dbReference>
<evidence type="ECO:0000259" key="2">
    <source>
        <dbReference type="PROSITE" id="PS50110"/>
    </source>
</evidence>
<reference evidence="3 4" key="1">
    <citation type="submission" date="2016-10" db="EMBL/GenBank/DDBJ databases">
        <authorList>
            <person name="de Groot N.N."/>
        </authorList>
    </citation>
    <scope>NUCLEOTIDE SEQUENCE [LARGE SCALE GENOMIC DNA]</scope>
    <source>
        <strain evidence="3 4">CGMCC 1.9109</strain>
    </source>
</reference>
<gene>
    <name evidence="3" type="ORF">SAMN04488071_2157</name>
</gene>
<dbReference type="EMBL" id="FNAK01000004">
    <property type="protein sequence ID" value="SDE11850.1"/>
    <property type="molecule type" value="Genomic_DNA"/>
</dbReference>
<sequence>MSEKRAERLQVMLTQEEVSAVDEWRFENRMPSRSAAARALMNLGLNSVKQGAGTEELLNNPVASGDIGIVDLDPVVEDALTSAGPPAILLVDADILVARGIGSLLGQSGYNTIGPAATADEALALARENTLGGAVLETHLGSDKIEKLADELTRQQVPFLFCSAHDPRTHLAERFWSVPVVAKSRAMTDLMPALAKLVSLPGGNP</sequence>
<comment type="caution">
    <text evidence="1">Lacks conserved residue(s) required for the propagation of feature annotation.</text>
</comment>
<proteinExistence type="predicted"/>
<feature type="domain" description="Response regulatory" evidence="2">
    <location>
        <begin position="87"/>
        <end position="198"/>
    </location>
</feature>
<accession>A0A1G7AAR9</accession>
<dbReference type="STRING" id="637679.GCA_001550055_01700"/>
<dbReference type="Proteomes" id="UP000183685">
    <property type="component" value="Unassembled WGS sequence"/>
</dbReference>
<organism evidence="3 4">
    <name type="scientific">Kordiimonas lacus</name>
    <dbReference type="NCBI Taxonomy" id="637679"/>
    <lineage>
        <taxon>Bacteria</taxon>
        <taxon>Pseudomonadati</taxon>
        <taxon>Pseudomonadota</taxon>
        <taxon>Alphaproteobacteria</taxon>
        <taxon>Kordiimonadales</taxon>
        <taxon>Kordiimonadaceae</taxon>
        <taxon>Kordiimonas</taxon>
    </lineage>
</organism>
<dbReference type="GO" id="GO:0000160">
    <property type="term" value="P:phosphorelay signal transduction system"/>
    <property type="evidence" value="ECO:0007669"/>
    <property type="project" value="InterPro"/>
</dbReference>
<dbReference type="PROSITE" id="PS50110">
    <property type="entry name" value="RESPONSE_REGULATORY"/>
    <property type="match status" value="1"/>
</dbReference>
<name>A0A1G7AAR9_9PROT</name>
<dbReference type="SUPFAM" id="SSF52172">
    <property type="entry name" value="CheY-like"/>
    <property type="match status" value="1"/>
</dbReference>